<evidence type="ECO:0000256" key="1">
    <source>
        <dbReference type="SAM" id="MobiDB-lite"/>
    </source>
</evidence>
<feature type="region of interest" description="Disordered" evidence="1">
    <location>
        <begin position="23"/>
        <end position="139"/>
    </location>
</feature>
<protein>
    <recommendedName>
        <fullName evidence="5">Translation initiation factor IF-2</fullName>
    </recommendedName>
</protein>
<evidence type="ECO:0000256" key="2">
    <source>
        <dbReference type="SAM" id="Phobius"/>
    </source>
</evidence>
<evidence type="ECO:0008006" key="5">
    <source>
        <dbReference type="Google" id="ProtNLM"/>
    </source>
</evidence>
<comment type="caution">
    <text evidence="3">The sequence shown here is derived from an EMBL/GenBank/DDBJ whole genome shotgun (WGS) entry which is preliminary data.</text>
</comment>
<feature type="compositionally biased region" description="Low complexity" evidence="1">
    <location>
        <begin position="47"/>
        <end position="62"/>
    </location>
</feature>
<organism evidence="3 4">
    <name type="scientific">Streptomyces siamensis</name>
    <dbReference type="NCBI Taxonomy" id="1274986"/>
    <lineage>
        <taxon>Bacteria</taxon>
        <taxon>Bacillati</taxon>
        <taxon>Actinomycetota</taxon>
        <taxon>Actinomycetes</taxon>
        <taxon>Kitasatosporales</taxon>
        <taxon>Streptomycetaceae</taxon>
        <taxon>Streptomyces</taxon>
    </lineage>
</organism>
<keyword evidence="2" id="KW-0472">Membrane</keyword>
<feature type="compositionally biased region" description="Low complexity" evidence="1">
    <location>
        <begin position="263"/>
        <end position="303"/>
    </location>
</feature>
<evidence type="ECO:0000313" key="3">
    <source>
        <dbReference type="EMBL" id="GAA4996370.1"/>
    </source>
</evidence>
<feature type="compositionally biased region" description="Basic and acidic residues" evidence="1">
    <location>
        <begin position="23"/>
        <end position="42"/>
    </location>
</feature>
<reference evidence="4" key="1">
    <citation type="journal article" date="2019" name="Int. J. Syst. Evol. Microbiol.">
        <title>The Global Catalogue of Microorganisms (GCM) 10K type strain sequencing project: providing services to taxonomists for standard genome sequencing and annotation.</title>
        <authorList>
            <consortium name="The Broad Institute Genomics Platform"/>
            <consortium name="The Broad Institute Genome Sequencing Center for Infectious Disease"/>
            <person name="Wu L."/>
            <person name="Ma J."/>
        </authorList>
    </citation>
    <scope>NUCLEOTIDE SEQUENCE [LARGE SCALE GENOMIC DNA]</scope>
    <source>
        <strain evidence="4">JCM 18409</strain>
    </source>
</reference>
<keyword evidence="4" id="KW-1185">Reference proteome</keyword>
<sequence length="382" mass="38504">MECPESLRTRELSRGGMCVRVENWRKDAQPGRRDVDQGEGHGTDPSPGAAADDAVVWPDAAGRTASWPGATGTTSSWPATRGVSPFPSGAAHSMSDEPETRRLPSAAPGGPDRPLTARTDDRTSWEHPDDPGHTHDPHEVTVQLDGAGRQLEEWLVKQAKDAPGAQDGSDGPVFVDESGRRSRRFRRLGILVGLACAVYAVVIVATLLSGSSDAPWLPVPGQADDPPAGQVDSSPLPTGSVDPSGTGSVSPGASATASDGTTPSAGVSPTPGASGSAAAPGASADPDPTTSTTKKPGSGTSTTKKPDPDPDPTDPVVEPTTPGPTDTGGPTADPTETAGGAGAGTDAVAHGAPASLEQTSPELGQQAADSSSYAFSSPENVL</sequence>
<dbReference type="Proteomes" id="UP001501759">
    <property type="component" value="Unassembled WGS sequence"/>
</dbReference>
<feature type="compositionally biased region" description="Polar residues" evidence="1">
    <location>
        <begin position="356"/>
        <end position="382"/>
    </location>
</feature>
<feature type="transmembrane region" description="Helical" evidence="2">
    <location>
        <begin position="188"/>
        <end position="208"/>
    </location>
</feature>
<feature type="region of interest" description="Disordered" evidence="1">
    <location>
        <begin position="212"/>
        <end position="382"/>
    </location>
</feature>
<name>A0ABP9IGG9_9ACTN</name>
<gene>
    <name evidence="3" type="ORF">GCM10023335_06160</name>
</gene>
<dbReference type="EMBL" id="BAABKB010000002">
    <property type="protein sequence ID" value="GAA4996370.1"/>
    <property type="molecule type" value="Genomic_DNA"/>
</dbReference>
<evidence type="ECO:0000313" key="4">
    <source>
        <dbReference type="Proteomes" id="UP001501759"/>
    </source>
</evidence>
<feature type="compositionally biased region" description="Low complexity" evidence="1">
    <location>
        <begin position="314"/>
        <end position="349"/>
    </location>
</feature>
<feature type="compositionally biased region" description="Polar residues" evidence="1">
    <location>
        <begin position="231"/>
        <end position="262"/>
    </location>
</feature>
<keyword evidence="2" id="KW-0812">Transmembrane</keyword>
<keyword evidence="2" id="KW-1133">Transmembrane helix</keyword>
<feature type="compositionally biased region" description="Basic and acidic residues" evidence="1">
    <location>
        <begin position="118"/>
        <end position="139"/>
    </location>
</feature>
<feature type="region of interest" description="Disordered" evidence="1">
    <location>
        <begin position="155"/>
        <end position="176"/>
    </location>
</feature>
<accession>A0ABP9IGG9</accession>
<proteinExistence type="predicted"/>